<keyword evidence="2 4" id="KW-0560">Oxidoreductase</keyword>
<dbReference type="SUPFAM" id="SSF51735">
    <property type="entry name" value="NAD(P)-binding Rossmann-fold domains"/>
    <property type="match status" value="1"/>
</dbReference>
<proteinExistence type="inferred from homology"/>
<dbReference type="InterPro" id="IPR029903">
    <property type="entry name" value="RmlD-like-bd"/>
</dbReference>
<dbReference type="GO" id="GO:0008831">
    <property type="term" value="F:dTDP-4-dehydrorhamnose reductase activity"/>
    <property type="evidence" value="ECO:0007669"/>
    <property type="project" value="UniProtKB-EC"/>
</dbReference>
<protein>
    <recommendedName>
        <fullName evidence="2">dTDP-4-dehydrorhamnose reductase</fullName>
        <ecNumber evidence="2">1.1.1.133</ecNumber>
    </recommendedName>
</protein>
<organism evidence="4 5">
    <name type="scientific">Guptibacillus hwajinpoensis</name>
    <dbReference type="NCBI Taxonomy" id="208199"/>
    <lineage>
        <taxon>Bacteria</taxon>
        <taxon>Bacillati</taxon>
        <taxon>Bacillota</taxon>
        <taxon>Bacilli</taxon>
        <taxon>Bacillales</taxon>
        <taxon>Guptibacillaceae</taxon>
        <taxon>Guptibacillus</taxon>
    </lineage>
</organism>
<dbReference type="EMBL" id="JAUSWM010000004">
    <property type="protein sequence ID" value="MDQ0483382.1"/>
    <property type="molecule type" value="Genomic_DNA"/>
</dbReference>
<dbReference type="InterPro" id="IPR036291">
    <property type="entry name" value="NAD(P)-bd_dom_sf"/>
</dbReference>
<evidence type="ECO:0000313" key="4">
    <source>
        <dbReference type="EMBL" id="MDQ0483382.1"/>
    </source>
</evidence>
<dbReference type="EC" id="1.1.1.133" evidence="2"/>
<comment type="function">
    <text evidence="2">Catalyzes the reduction of dTDP-6-deoxy-L-lyxo-4-hexulose to yield dTDP-L-rhamnose.</text>
</comment>
<keyword evidence="2" id="KW-0521">NADP</keyword>
<comment type="caution">
    <text evidence="4">The sequence shown here is derived from an EMBL/GenBank/DDBJ whole genome shotgun (WGS) entry which is preliminary data.</text>
</comment>
<dbReference type="PANTHER" id="PTHR10491:SF4">
    <property type="entry name" value="METHIONINE ADENOSYLTRANSFERASE 2 SUBUNIT BETA"/>
    <property type="match status" value="1"/>
</dbReference>
<dbReference type="GeneID" id="301327665"/>
<name>A0ABU0K1Z3_9BACL</name>
<evidence type="ECO:0000313" key="5">
    <source>
        <dbReference type="Proteomes" id="UP001226720"/>
    </source>
</evidence>
<reference evidence="4" key="1">
    <citation type="submission" date="2023-07" db="EMBL/GenBank/DDBJ databases">
        <title>Genomic Encyclopedia of Type Strains, Phase IV (KMG-IV): sequencing the most valuable type-strain genomes for metagenomic binning, comparative biology and taxonomic classification.</title>
        <authorList>
            <person name="Goeker M."/>
        </authorList>
    </citation>
    <scope>NUCLEOTIDE SEQUENCE [LARGE SCALE GENOMIC DNA]</scope>
    <source>
        <strain evidence="4">JSM 076093</strain>
    </source>
</reference>
<comment type="similarity">
    <text evidence="1 2">Belongs to the dTDP-4-dehydrorhamnose reductase family.</text>
</comment>
<dbReference type="InterPro" id="IPR005913">
    <property type="entry name" value="dTDP_dehydrorham_reduct"/>
</dbReference>
<dbReference type="PANTHER" id="PTHR10491">
    <property type="entry name" value="DTDP-4-DEHYDRORHAMNOSE REDUCTASE"/>
    <property type="match status" value="1"/>
</dbReference>
<gene>
    <name evidence="4" type="ORF">QO000_002364</name>
</gene>
<sequence length="275" mass="31260">MKLLVLGGNGMAGHMIVKYFDQKPEWDVYYTTRDQKEKRGIYLNVLMQSSLEEVIEKIKPDVVVNAIGLLNDNANNNKTAAFHVNSLLPHQLTPLVESYGGKLVHISTDCVFSGEKGDYTEDDYKDGTSVYAKTKALGEVISQHHLTIRTSIIGPELKNNGIGLLLWFMNQSGSIKGYKNMMWNGVTTLELAKAIEILLQNNVSGLYHLGGEEKISKYDLLKMMQNVFKKEDVVIHPDEEIVLDRTIRNTRTDYRYAIPSYKEMLLELKEWMDVP</sequence>
<dbReference type="RefSeq" id="WP_301552074.1">
    <property type="nucleotide sequence ID" value="NZ_JAQRMZ010000006.1"/>
</dbReference>
<dbReference type="Pfam" id="PF04321">
    <property type="entry name" value="RmlD_sub_bind"/>
    <property type="match status" value="1"/>
</dbReference>
<dbReference type="CDD" id="cd05254">
    <property type="entry name" value="dTDP_HR_like_SDR_e"/>
    <property type="match status" value="1"/>
</dbReference>
<dbReference type="Gene3D" id="3.40.50.720">
    <property type="entry name" value="NAD(P)-binding Rossmann-like Domain"/>
    <property type="match status" value="1"/>
</dbReference>
<dbReference type="Proteomes" id="UP001226720">
    <property type="component" value="Unassembled WGS sequence"/>
</dbReference>
<accession>A0ABU0K1Z3</accession>
<comment type="pathway">
    <text evidence="2">Carbohydrate biosynthesis; dTDP-L-rhamnose biosynthesis.</text>
</comment>
<keyword evidence="5" id="KW-1185">Reference proteome</keyword>
<evidence type="ECO:0000256" key="2">
    <source>
        <dbReference type="RuleBase" id="RU364082"/>
    </source>
</evidence>
<evidence type="ECO:0000256" key="1">
    <source>
        <dbReference type="ARBA" id="ARBA00010944"/>
    </source>
</evidence>
<feature type="domain" description="RmlD-like substrate binding" evidence="3">
    <location>
        <begin position="1"/>
        <end position="232"/>
    </location>
</feature>
<evidence type="ECO:0000259" key="3">
    <source>
        <dbReference type="Pfam" id="PF04321"/>
    </source>
</evidence>